<dbReference type="Proteomes" id="UP000494115">
    <property type="component" value="Unassembled WGS sequence"/>
</dbReference>
<evidence type="ECO:0000313" key="4">
    <source>
        <dbReference type="Proteomes" id="UP000494115"/>
    </source>
</evidence>
<organism evidence="3 4">
    <name type="scientific">Pararobbsia alpina</name>
    <dbReference type="NCBI Taxonomy" id="621374"/>
    <lineage>
        <taxon>Bacteria</taxon>
        <taxon>Pseudomonadati</taxon>
        <taxon>Pseudomonadota</taxon>
        <taxon>Betaproteobacteria</taxon>
        <taxon>Burkholderiales</taxon>
        <taxon>Burkholderiaceae</taxon>
        <taxon>Pararobbsia</taxon>
    </lineage>
</organism>
<name>A0A6S7DAS2_9BURK</name>
<dbReference type="EMBL" id="CADIKM010000036">
    <property type="protein sequence ID" value="CAB3800221.1"/>
    <property type="molecule type" value="Genomic_DNA"/>
</dbReference>
<keyword evidence="2" id="KW-0175">Coiled coil</keyword>
<accession>A0A6S7DAS2</accession>
<gene>
    <name evidence="3" type="ORF">LMG28138_04817</name>
</gene>
<dbReference type="GO" id="GO:0015562">
    <property type="term" value="F:efflux transmembrane transporter activity"/>
    <property type="evidence" value="ECO:0007669"/>
    <property type="project" value="InterPro"/>
</dbReference>
<evidence type="ECO:0008006" key="5">
    <source>
        <dbReference type="Google" id="ProtNLM"/>
    </source>
</evidence>
<feature type="coiled-coil region" evidence="2">
    <location>
        <begin position="107"/>
        <end position="134"/>
    </location>
</feature>
<sequence>MGIESDYPAPALAGATRAFTYGLSIDVMAILQRGDNRRAADATVAKTDLGLLWQEWQVIAQARQLFVKAVHADEVMPLLVRQRDLSAERYRRIAAAVEARNQPADALSAALTAMQDAGRQLAEAQRQRVQTRHDLNALLGVAPAIELPLVGSPAPAPVDPHAVDDALRELPHRRPDLLALEAGYAAQQAKYRGAILGQFPNLTVGFVRMRDTSNVYTSGFQVNLSLPIFNRNRGNIEIEEATRGRLHDEYQNRLAQAQSEVDRLLADTAVLEQQLAAAQAALPELDQAAGAAQQAYGQHDLGIGAYTDAQIAALGKRIEAETLGESLAEQRIALQALLGDVVPSAQRPDLIYTTTHADS</sequence>
<evidence type="ECO:0000313" key="3">
    <source>
        <dbReference type="EMBL" id="CAB3800221.1"/>
    </source>
</evidence>
<dbReference type="PANTHER" id="PTHR30203">
    <property type="entry name" value="OUTER MEMBRANE CATION EFFLUX PROTEIN"/>
    <property type="match status" value="1"/>
</dbReference>
<protein>
    <recommendedName>
        <fullName evidence="5">Cobalt-zinc-cadmium resistance protein CzcC</fullName>
    </recommendedName>
</protein>
<proteinExistence type="inferred from homology"/>
<comment type="similarity">
    <text evidence="1">Belongs to the outer membrane factor (OMF) (TC 1.B.17) family.</text>
</comment>
<dbReference type="AlphaFoldDB" id="A0A6S7DAS2"/>
<dbReference type="Gene3D" id="1.20.1600.10">
    <property type="entry name" value="Outer membrane efflux proteins (OEP)"/>
    <property type="match status" value="1"/>
</dbReference>
<keyword evidence="4" id="KW-1185">Reference proteome</keyword>
<dbReference type="InterPro" id="IPR003423">
    <property type="entry name" value="OMP_efflux"/>
</dbReference>
<evidence type="ECO:0000256" key="2">
    <source>
        <dbReference type="SAM" id="Coils"/>
    </source>
</evidence>
<reference evidence="3 4" key="1">
    <citation type="submission" date="2020-04" db="EMBL/GenBank/DDBJ databases">
        <authorList>
            <person name="De Canck E."/>
        </authorList>
    </citation>
    <scope>NUCLEOTIDE SEQUENCE [LARGE SCALE GENOMIC DNA]</scope>
    <source>
        <strain evidence="3 4">LMG 28138</strain>
    </source>
</reference>
<feature type="coiled-coil region" evidence="2">
    <location>
        <begin position="247"/>
        <end position="281"/>
    </location>
</feature>
<dbReference type="InterPro" id="IPR010131">
    <property type="entry name" value="MdtP/NodT-like"/>
</dbReference>
<evidence type="ECO:0000256" key="1">
    <source>
        <dbReference type="ARBA" id="ARBA00007613"/>
    </source>
</evidence>
<dbReference type="SUPFAM" id="SSF56954">
    <property type="entry name" value="Outer membrane efflux proteins (OEP)"/>
    <property type="match status" value="1"/>
</dbReference>
<dbReference type="PANTHER" id="PTHR30203:SF24">
    <property type="entry name" value="BLR4935 PROTEIN"/>
    <property type="match status" value="1"/>
</dbReference>
<dbReference type="Pfam" id="PF02321">
    <property type="entry name" value="OEP"/>
    <property type="match status" value="1"/>
</dbReference>